<accession>A0A5B0S751</accession>
<dbReference type="EMBL" id="VDEP01000069">
    <property type="protein sequence ID" value="KAA1134006.1"/>
    <property type="molecule type" value="Genomic_DNA"/>
</dbReference>
<reference evidence="1 2" key="1">
    <citation type="submission" date="2019-05" db="EMBL/GenBank/DDBJ databases">
        <title>Emergence of the Ug99 lineage of the wheat stem rust pathogen through somatic hybridization.</title>
        <authorList>
            <person name="Li F."/>
            <person name="Upadhyaya N.M."/>
            <person name="Sperschneider J."/>
            <person name="Matny O."/>
            <person name="Nguyen-Phuc H."/>
            <person name="Mago R."/>
            <person name="Raley C."/>
            <person name="Miller M.E."/>
            <person name="Silverstein K.A.T."/>
            <person name="Henningsen E."/>
            <person name="Hirsch C.D."/>
            <person name="Visser B."/>
            <person name="Pretorius Z.A."/>
            <person name="Steffenson B.J."/>
            <person name="Schwessinger B."/>
            <person name="Dodds P.N."/>
            <person name="Figueroa M."/>
        </authorList>
    </citation>
    <scope>NUCLEOTIDE SEQUENCE [LARGE SCALE GENOMIC DNA]</scope>
    <source>
        <strain evidence="1 2">Ug99</strain>
    </source>
</reference>
<protein>
    <submittedName>
        <fullName evidence="1">Uncharacterized protein</fullName>
    </submittedName>
</protein>
<evidence type="ECO:0000313" key="1">
    <source>
        <dbReference type="EMBL" id="KAA1134006.1"/>
    </source>
</evidence>
<dbReference type="AlphaFoldDB" id="A0A5B0S751"/>
<name>A0A5B0S751_PUCGR</name>
<organism evidence="1 2">
    <name type="scientific">Puccinia graminis f. sp. tritici</name>
    <dbReference type="NCBI Taxonomy" id="56615"/>
    <lineage>
        <taxon>Eukaryota</taxon>
        <taxon>Fungi</taxon>
        <taxon>Dikarya</taxon>
        <taxon>Basidiomycota</taxon>
        <taxon>Pucciniomycotina</taxon>
        <taxon>Pucciniomycetes</taxon>
        <taxon>Pucciniales</taxon>
        <taxon>Pucciniaceae</taxon>
        <taxon>Puccinia</taxon>
    </lineage>
</organism>
<comment type="caution">
    <text evidence="1">The sequence shown here is derived from an EMBL/GenBank/DDBJ whole genome shotgun (WGS) entry which is preliminary data.</text>
</comment>
<dbReference type="Proteomes" id="UP000325313">
    <property type="component" value="Unassembled WGS sequence"/>
</dbReference>
<sequence length="57" mass="6604">MTSSQQNQTTTTIIINNHQPSTINNNHSIEDYLVNNMTPDYDYLVSHQKQQQQKQAV</sequence>
<proteinExistence type="predicted"/>
<evidence type="ECO:0000313" key="2">
    <source>
        <dbReference type="Proteomes" id="UP000325313"/>
    </source>
</evidence>
<gene>
    <name evidence="1" type="ORF">PGTUg99_012594</name>
</gene>